<evidence type="ECO:0000313" key="14">
    <source>
        <dbReference type="Proteomes" id="UP000199403"/>
    </source>
</evidence>
<evidence type="ECO:0000256" key="10">
    <source>
        <dbReference type="ARBA" id="ARBA00049229"/>
    </source>
</evidence>
<comment type="pathway">
    <text evidence="2">Amino-acid biosynthesis; L-isoleucine biosynthesis; L-isoleucine from 2-oxobutanoate: step 4/4.</text>
</comment>
<comment type="catalytic activity">
    <reaction evidence="10">
        <text>L-leucine + 2-oxoglutarate = 4-methyl-2-oxopentanoate + L-glutamate</text>
        <dbReference type="Rhea" id="RHEA:18321"/>
        <dbReference type="ChEBI" id="CHEBI:16810"/>
        <dbReference type="ChEBI" id="CHEBI:17865"/>
        <dbReference type="ChEBI" id="CHEBI:29985"/>
        <dbReference type="ChEBI" id="CHEBI:57427"/>
        <dbReference type="EC" id="2.6.1.42"/>
    </reaction>
</comment>
<comment type="cofactor">
    <cofactor evidence="1 12">
        <name>pyridoxal 5'-phosphate</name>
        <dbReference type="ChEBI" id="CHEBI:597326"/>
    </cofactor>
</comment>
<evidence type="ECO:0000256" key="12">
    <source>
        <dbReference type="RuleBase" id="RU004516"/>
    </source>
</evidence>
<comment type="catalytic activity">
    <reaction evidence="9">
        <text>L-isoleucine + 2-oxoglutarate = (S)-3-methyl-2-oxopentanoate + L-glutamate</text>
        <dbReference type="Rhea" id="RHEA:24801"/>
        <dbReference type="ChEBI" id="CHEBI:16810"/>
        <dbReference type="ChEBI" id="CHEBI:29985"/>
        <dbReference type="ChEBI" id="CHEBI:35146"/>
        <dbReference type="ChEBI" id="CHEBI:58045"/>
        <dbReference type="EC" id="2.6.1.42"/>
    </reaction>
</comment>
<dbReference type="InterPro" id="IPR018300">
    <property type="entry name" value="Aminotrans_IV_CS"/>
</dbReference>
<organism evidence="13 14">
    <name type="scientific">Cyclobacterium xiamenense</name>
    <dbReference type="NCBI Taxonomy" id="1297121"/>
    <lineage>
        <taxon>Bacteria</taxon>
        <taxon>Pseudomonadati</taxon>
        <taxon>Bacteroidota</taxon>
        <taxon>Cytophagia</taxon>
        <taxon>Cytophagales</taxon>
        <taxon>Cyclobacteriaceae</taxon>
        <taxon>Cyclobacterium</taxon>
    </lineage>
</organism>
<evidence type="ECO:0000256" key="7">
    <source>
        <dbReference type="ARBA" id="ARBA00022898"/>
    </source>
</evidence>
<comment type="pathway">
    <text evidence="3">Amino-acid biosynthesis; L-valine biosynthesis; L-valine from pyruvate: step 4/4.</text>
</comment>
<evidence type="ECO:0000256" key="9">
    <source>
        <dbReference type="ARBA" id="ARBA00048798"/>
    </source>
</evidence>
<dbReference type="GO" id="GO:0046394">
    <property type="term" value="P:carboxylic acid biosynthetic process"/>
    <property type="evidence" value="ECO:0007669"/>
    <property type="project" value="UniProtKB-ARBA"/>
</dbReference>
<reference evidence="14" key="1">
    <citation type="submission" date="2016-10" db="EMBL/GenBank/DDBJ databases">
        <authorList>
            <person name="Varghese N."/>
            <person name="Submissions S."/>
        </authorList>
    </citation>
    <scope>NUCLEOTIDE SEQUENCE [LARGE SCALE GENOMIC DNA]</scope>
    <source>
        <strain evidence="14">IBRC-M 10761</strain>
    </source>
</reference>
<evidence type="ECO:0000256" key="8">
    <source>
        <dbReference type="ARBA" id="ARBA00048212"/>
    </source>
</evidence>
<protein>
    <recommendedName>
        <fullName evidence="6">branched-chain-amino-acid transaminase</fullName>
        <ecNumber evidence="6">2.6.1.42</ecNumber>
    </recommendedName>
</protein>
<evidence type="ECO:0000313" key="13">
    <source>
        <dbReference type="EMBL" id="SEJ80518.1"/>
    </source>
</evidence>
<dbReference type="AlphaFoldDB" id="A0A1H7BSU9"/>
<dbReference type="InterPro" id="IPR050571">
    <property type="entry name" value="Class-IV_PLP-Dep_Aminotrnsfr"/>
</dbReference>
<evidence type="ECO:0000256" key="5">
    <source>
        <dbReference type="ARBA" id="ARBA00009320"/>
    </source>
</evidence>
<evidence type="ECO:0000256" key="2">
    <source>
        <dbReference type="ARBA" id="ARBA00004824"/>
    </source>
</evidence>
<gene>
    <name evidence="13" type="ORF">SAMN05192553_11516</name>
</gene>
<dbReference type="PANTHER" id="PTHR42743:SF11">
    <property type="entry name" value="AMINODEOXYCHORISMATE LYASE"/>
    <property type="match status" value="1"/>
</dbReference>
<dbReference type="InterPro" id="IPR001544">
    <property type="entry name" value="Aminotrans_IV"/>
</dbReference>
<dbReference type="STRING" id="1416801.SAMN05192553_11516"/>
<keyword evidence="13" id="KW-0808">Transferase</keyword>
<name>A0A1H7BSU9_9BACT</name>
<evidence type="ECO:0000256" key="4">
    <source>
        <dbReference type="ARBA" id="ARBA00005072"/>
    </source>
</evidence>
<evidence type="ECO:0000256" key="6">
    <source>
        <dbReference type="ARBA" id="ARBA00013053"/>
    </source>
</evidence>
<dbReference type="InterPro" id="IPR043131">
    <property type="entry name" value="BCAT-like_N"/>
</dbReference>
<sequence>MEKVFRHDYKVNKNFVTIVKISASFGISCKFRRNSLTIALLPQKLINFNSLQKRFTQTVQIRTADCTIMRHFFSESPNSLREVPAFPPNRAMLFGDGIFETMVYIDGKIRFEQLHQERLLKGMRALMIQSEELPEVKTIARLVANQVRKTGTFRLRWTVFRAGLGKYTPTDSGYCELLTVAPFHPATSVKKTAYISDSIRVPYNSWANCKTLNALPYVMANLERQKKQQEEVILLDQNGYLSEAGSANLFWQKEGIFYTPSLRHACVAGVARRQILIKLQEMNLTLIEGSFRPDDLLQAEQVFVSNVSGISYLEQIQGISFATQPVPGLAALFGWSTNS</sequence>
<dbReference type="PROSITE" id="PS00770">
    <property type="entry name" value="AA_TRANSFER_CLASS_4"/>
    <property type="match status" value="1"/>
</dbReference>
<keyword evidence="14" id="KW-1185">Reference proteome</keyword>
<dbReference type="Proteomes" id="UP000199403">
    <property type="component" value="Unassembled WGS sequence"/>
</dbReference>
<dbReference type="PANTHER" id="PTHR42743">
    <property type="entry name" value="AMINO-ACID AMINOTRANSFERASE"/>
    <property type="match status" value="1"/>
</dbReference>
<dbReference type="EMBL" id="FNZH01000015">
    <property type="protein sequence ID" value="SEJ80518.1"/>
    <property type="molecule type" value="Genomic_DNA"/>
</dbReference>
<dbReference type="EC" id="2.6.1.42" evidence="6"/>
<evidence type="ECO:0000256" key="11">
    <source>
        <dbReference type="RuleBase" id="RU004106"/>
    </source>
</evidence>
<comment type="catalytic activity">
    <reaction evidence="8">
        <text>L-valine + 2-oxoglutarate = 3-methyl-2-oxobutanoate + L-glutamate</text>
        <dbReference type="Rhea" id="RHEA:24813"/>
        <dbReference type="ChEBI" id="CHEBI:11851"/>
        <dbReference type="ChEBI" id="CHEBI:16810"/>
        <dbReference type="ChEBI" id="CHEBI:29985"/>
        <dbReference type="ChEBI" id="CHEBI:57762"/>
        <dbReference type="EC" id="2.6.1.42"/>
    </reaction>
</comment>
<evidence type="ECO:0000256" key="1">
    <source>
        <dbReference type="ARBA" id="ARBA00001933"/>
    </source>
</evidence>
<dbReference type="Gene3D" id="3.30.470.10">
    <property type="match status" value="1"/>
</dbReference>
<keyword evidence="7 12" id="KW-0663">Pyridoxal phosphate</keyword>
<dbReference type="InterPro" id="IPR036038">
    <property type="entry name" value="Aminotransferase-like"/>
</dbReference>
<dbReference type="SUPFAM" id="SSF56752">
    <property type="entry name" value="D-aminoacid aminotransferase-like PLP-dependent enzymes"/>
    <property type="match status" value="1"/>
</dbReference>
<accession>A0A1H7BSU9</accession>
<comment type="pathway">
    <text evidence="4">Amino-acid biosynthesis; L-leucine biosynthesis; L-leucine from 3-methyl-2-oxobutanoate: step 4/4.</text>
</comment>
<dbReference type="GO" id="GO:0004084">
    <property type="term" value="F:branched-chain-amino-acid transaminase activity"/>
    <property type="evidence" value="ECO:0007669"/>
    <property type="project" value="UniProtKB-EC"/>
</dbReference>
<dbReference type="Pfam" id="PF01063">
    <property type="entry name" value="Aminotran_4"/>
    <property type="match status" value="1"/>
</dbReference>
<evidence type="ECO:0000256" key="3">
    <source>
        <dbReference type="ARBA" id="ARBA00004931"/>
    </source>
</evidence>
<comment type="similarity">
    <text evidence="5 11">Belongs to the class-IV pyridoxal-phosphate-dependent aminotransferase family.</text>
</comment>
<proteinExistence type="inferred from homology"/>
<keyword evidence="13" id="KW-0032">Aminotransferase</keyword>
<dbReference type="InterPro" id="IPR043132">
    <property type="entry name" value="BCAT-like_C"/>
</dbReference>
<dbReference type="Gene3D" id="3.20.10.10">
    <property type="entry name" value="D-amino Acid Aminotransferase, subunit A, domain 2"/>
    <property type="match status" value="1"/>
</dbReference>